<dbReference type="InterPro" id="IPR006827">
    <property type="entry name" value="Lant_deHydtase_N"/>
</dbReference>
<evidence type="ECO:0000313" key="4">
    <source>
        <dbReference type="Proteomes" id="UP001595912"/>
    </source>
</evidence>
<keyword evidence="4" id="KW-1185">Reference proteome</keyword>
<comment type="caution">
    <text evidence="3">The sequence shown here is derived from an EMBL/GenBank/DDBJ whole genome shotgun (WGS) entry which is preliminary data.</text>
</comment>
<name>A0ABV9WHN8_9ACTN</name>
<evidence type="ECO:0000259" key="2">
    <source>
        <dbReference type="Pfam" id="PF14028"/>
    </source>
</evidence>
<gene>
    <name evidence="3" type="ORF">ACFPIJ_55950</name>
</gene>
<sequence>MSIIEFGESGMRRLWYQPRDTALLRASTHLPDAGGGEWWPAAGDEDRLEVWVGWLGKVWQDRRIVESVAVSSPVLAEQITAAIDGGGKGDVARVRRLAVSLGRYLARMRGRATPFGLFAGVTPLGFAATGSLVGSEAHRTWVRADAAWLAEVVSRLEACPQLLARLRVVGNDLAEIRGGRVTIPGTRAVQARAGAGRHEVSVAYSAAVRDVLGAATAPVVVADLVSALFPDDAAAASAMLQQLVAHGVLITNLRPPSTTVDGLTHVLDQLATVDADGVDEVAALMSALREARAAVRTLQQTHWLDGAGRHAVAARLRRIAEVPQPLMTDVRLDCTATLPHRVATEAAAAASILVRLAPHPDGDPAWRAYRQRFLDRYGLGAVVPLLDMVDPVRGIGLPDHFAQPAHSAPTVRSGRLAGLAGLTVRNERLLVLAQQAALDGAGELVLDETAIDAVTGDGPAPRPVPHLDLCFDLRAASLPDVVAGRFALGVTGIGRTALATGGRFLDIVHEAPVAVGLPAAVWGAEPVQLSFPALDARGGNVLRAPQLLPRVLPVGEHRERDTDIDLRDVAVTGDPDRLCLLSLSRRRVIEPVMANAAARHAMAPLVRLLAELPTAWCTPMSLLDWGAADVLPFRPRLRYGRSILSPARWRISPADLPGPAAPGPVWEKALERLRERLRLPAWVYVGTGDQRLRLHLDEPMDRALLRGHLHRTSDQPVLAEAPTPSDHRWFGGRAHEILLPLATTLPPAPPPVVLRGRADLYPIRPVQDVLPGGPILSAKLYGPVELAGTILTEHLPRLLAAWPAPPPWWFIQYEDPAPHLRLRLHDVEYGLAAERVGAWAADLRRLGLVADLALVTYRPETGRFGTDEAMAAAEAFFAADSAAAVAELAAGRRLDDSYRHALTAASLVDLAAAVTGDHAAGLRWLLDHPHLAAARDRTDRTALAHTLTLTDPDTGPTALATLAGGADIFETWQARRDAAAAYAAHLDRPATHVTSATVLTALLHLHHVRVHGITPALEARTHRLARAAALARTARTGDASRSRTAS</sequence>
<evidence type="ECO:0000259" key="1">
    <source>
        <dbReference type="Pfam" id="PF04738"/>
    </source>
</evidence>
<dbReference type="RefSeq" id="WP_380127737.1">
    <property type="nucleotide sequence ID" value="NZ_JBHSIU010000111.1"/>
</dbReference>
<dbReference type="InterPro" id="IPR023809">
    <property type="entry name" value="Thiopep_bacteriocin_synth_dom"/>
</dbReference>
<accession>A0ABV9WHN8</accession>
<reference evidence="4" key="1">
    <citation type="journal article" date="2019" name="Int. J. Syst. Evol. Microbiol.">
        <title>The Global Catalogue of Microorganisms (GCM) 10K type strain sequencing project: providing services to taxonomists for standard genome sequencing and annotation.</title>
        <authorList>
            <consortium name="The Broad Institute Genomics Platform"/>
            <consortium name="The Broad Institute Genome Sequencing Center for Infectious Disease"/>
            <person name="Wu L."/>
            <person name="Ma J."/>
        </authorList>
    </citation>
    <scope>NUCLEOTIDE SEQUENCE [LARGE SCALE GENOMIC DNA]</scope>
    <source>
        <strain evidence="4">CGMCC 4.7152</strain>
    </source>
</reference>
<organism evidence="3 4">
    <name type="scientific">Dactylosporangium cerinum</name>
    <dbReference type="NCBI Taxonomy" id="1434730"/>
    <lineage>
        <taxon>Bacteria</taxon>
        <taxon>Bacillati</taxon>
        <taxon>Actinomycetota</taxon>
        <taxon>Actinomycetes</taxon>
        <taxon>Micromonosporales</taxon>
        <taxon>Micromonosporaceae</taxon>
        <taxon>Dactylosporangium</taxon>
    </lineage>
</organism>
<dbReference type="Pfam" id="PF04738">
    <property type="entry name" value="Lant_dehydr_N"/>
    <property type="match status" value="1"/>
</dbReference>
<dbReference type="EMBL" id="JBHSIU010000111">
    <property type="protein sequence ID" value="MFC5007088.1"/>
    <property type="molecule type" value="Genomic_DNA"/>
</dbReference>
<proteinExistence type="predicted"/>
<protein>
    <submittedName>
        <fullName evidence="3">Lantibiotic dehydratase</fullName>
    </submittedName>
</protein>
<evidence type="ECO:0000313" key="3">
    <source>
        <dbReference type="EMBL" id="MFC5007088.1"/>
    </source>
</evidence>
<dbReference type="NCBIfam" id="TIGR03891">
    <property type="entry name" value="thiopep_ocin"/>
    <property type="match status" value="1"/>
</dbReference>
<feature type="domain" description="Thiopeptide-type bacteriocin biosynthesis" evidence="2">
    <location>
        <begin position="776"/>
        <end position="1027"/>
    </location>
</feature>
<dbReference type="Pfam" id="PF14028">
    <property type="entry name" value="Lant_dehydr_C"/>
    <property type="match status" value="1"/>
</dbReference>
<dbReference type="Proteomes" id="UP001595912">
    <property type="component" value="Unassembled WGS sequence"/>
</dbReference>
<feature type="domain" description="Lantibiotic dehydratase N-terminal" evidence="1">
    <location>
        <begin position="60"/>
        <end position="705"/>
    </location>
</feature>